<dbReference type="EMBL" id="PYFQ01000013">
    <property type="protein sequence ID" value="PSK35821.1"/>
    <property type="molecule type" value="Genomic_DNA"/>
</dbReference>
<dbReference type="GO" id="GO:0005758">
    <property type="term" value="C:mitochondrial intermembrane space"/>
    <property type="evidence" value="ECO:0007669"/>
    <property type="project" value="TreeGrafter"/>
</dbReference>
<comment type="caution">
    <text evidence="2">The sequence shown here is derived from an EMBL/GenBank/DDBJ whole genome shotgun (WGS) entry which is preliminary data.</text>
</comment>
<dbReference type="Gene3D" id="1.10.287.2900">
    <property type="match status" value="2"/>
</dbReference>
<protein>
    <recommendedName>
        <fullName evidence="1">IMS import disulfide relay-system CHCH-CHCH-like Cx9C domain-containing protein</fullName>
    </recommendedName>
</protein>
<dbReference type="Proteomes" id="UP000241107">
    <property type="component" value="Unassembled WGS sequence"/>
</dbReference>
<gene>
    <name evidence="2" type="ORF">C7M61_004303</name>
</gene>
<name>A0A2P7YIN4_9ASCO</name>
<dbReference type="AlphaFoldDB" id="A0A2P7YIN4"/>
<dbReference type="PROSITE" id="PS51808">
    <property type="entry name" value="CHCH"/>
    <property type="match status" value="1"/>
</dbReference>
<dbReference type="InterPro" id="IPR052848">
    <property type="entry name" value="CHCH_domain-containing_protein"/>
</dbReference>
<dbReference type="OrthoDB" id="276296at2759"/>
<reference evidence="2 3" key="1">
    <citation type="submission" date="2018-03" db="EMBL/GenBank/DDBJ databases">
        <title>Candida pseudohaemulonii genome assembly and annotation.</title>
        <authorList>
            <person name="Munoz J.F."/>
            <person name="Gade L.G."/>
            <person name="Chow N.A."/>
            <person name="Litvintseva A.P."/>
            <person name="Loparev V.N."/>
            <person name="Cuomo C.A."/>
        </authorList>
    </citation>
    <scope>NUCLEOTIDE SEQUENCE [LARGE SCALE GENOMIC DNA]</scope>
    <source>
        <strain evidence="2 3">B12108</strain>
    </source>
</reference>
<dbReference type="Pfam" id="PF16860">
    <property type="entry name" value="CX9C"/>
    <property type="match status" value="1"/>
</dbReference>
<feature type="domain" description="IMS import disulfide relay-system CHCH-CHCH-like Cx9C" evidence="1">
    <location>
        <begin position="10"/>
        <end position="52"/>
    </location>
</feature>
<dbReference type="PANTHER" id="PTHR47106">
    <property type="entry name" value="COILED-COIL-HELIX-COILED-COIL-HELIX DOMAIN-CONTAINING PROTEIN 5"/>
    <property type="match status" value="1"/>
</dbReference>
<dbReference type="GO" id="GO:0045333">
    <property type="term" value="P:cellular respiration"/>
    <property type="evidence" value="ECO:0007669"/>
    <property type="project" value="TreeGrafter"/>
</dbReference>
<dbReference type="InterPro" id="IPR009069">
    <property type="entry name" value="Cys_alpha_HP_mot_SF"/>
</dbReference>
<evidence type="ECO:0000313" key="3">
    <source>
        <dbReference type="Proteomes" id="UP000241107"/>
    </source>
</evidence>
<dbReference type="GeneID" id="36567691"/>
<dbReference type="VEuPathDB" id="FungiDB:C7M61_004303"/>
<dbReference type="PANTHER" id="PTHR47106:SF1">
    <property type="entry name" value="COILED-COIL-HELIX-COILED-COIL-HELIX DOMAIN-CONTAINING PROTEIN 5"/>
    <property type="match status" value="1"/>
</dbReference>
<organism evidence="2 3">
    <name type="scientific">Candidozyma pseudohaemuli</name>
    <dbReference type="NCBI Taxonomy" id="418784"/>
    <lineage>
        <taxon>Eukaryota</taxon>
        <taxon>Fungi</taxon>
        <taxon>Dikarya</taxon>
        <taxon>Ascomycota</taxon>
        <taxon>Saccharomycotina</taxon>
        <taxon>Pichiomycetes</taxon>
        <taxon>Metschnikowiaceae</taxon>
        <taxon>Candidozyma</taxon>
    </lineage>
</organism>
<keyword evidence="3" id="KW-1185">Reference proteome</keyword>
<sequence length="101" mass="11060">MSGLLDQAMVEDIARHCPGEFLAFHKCMAKPPSEADCVVEQMALTKCVKSKVPLFQQIQNTCAGKLQAYEACLKLNGMDQKKCQADLQSLRECALGVVGKK</sequence>
<evidence type="ECO:0000313" key="2">
    <source>
        <dbReference type="EMBL" id="PSK35821.1"/>
    </source>
</evidence>
<dbReference type="SUPFAM" id="SSF47072">
    <property type="entry name" value="Cysteine alpha-hairpin motif"/>
    <property type="match status" value="1"/>
</dbReference>
<accession>A0A2P7YIN4</accession>
<dbReference type="InterPro" id="IPR031731">
    <property type="entry name" value="CX9C"/>
</dbReference>
<evidence type="ECO:0000259" key="1">
    <source>
        <dbReference type="Pfam" id="PF16860"/>
    </source>
</evidence>
<dbReference type="RefSeq" id="XP_024712294.1">
    <property type="nucleotide sequence ID" value="XM_024859625.1"/>
</dbReference>
<proteinExistence type="predicted"/>